<evidence type="ECO:0000313" key="2">
    <source>
        <dbReference type="Proteomes" id="UP001059617"/>
    </source>
</evidence>
<organism evidence="1 2">
    <name type="scientific">Dactylosporangium fulvum</name>
    <dbReference type="NCBI Taxonomy" id="53359"/>
    <lineage>
        <taxon>Bacteria</taxon>
        <taxon>Bacillati</taxon>
        <taxon>Actinomycetota</taxon>
        <taxon>Actinomycetes</taxon>
        <taxon>Micromonosporales</taxon>
        <taxon>Micromonosporaceae</taxon>
        <taxon>Dactylosporangium</taxon>
    </lineage>
</organism>
<reference evidence="1" key="1">
    <citation type="submission" date="2021-04" db="EMBL/GenBank/DDBJ databases">
        <authorList>
            <person name="Hartkoorn R.C."/>
            <person name="Beaudoing E."/>
            <person name="Hot D."/>
        </authorList>
    </citation>
    <scope>NUCLEOTIDE SEQUENCE</scope>
    <source>
        <strain evidence="1">NRRL B-16292</strain>
    </source>
</reference>
<gene>
    <name evidence="1" type="ORF">Dfulv_35535</name>
</gene>
<reference evidence="1" key="2">
    <citation type="submission" date="2022-09" db="EMBL/GenBank/DDBJ databases">
        <title>Biosynthetic gene clusters of Dactylosporangioum fulvum.</title>
        <authorList>
            <person name="Caradec T."/>
        </authorList>
    </citation>
    <scope>NUCLEOTIDE SEQUENCE</scope>
    <source>
        <strain evidence="1">NRRL B-16292</strain>
    </source>
</reference>
<dbReference type="RefSeq" id="WP_259858205.1">
    <property type="nucleotide sequence ID" value="NZ_BAAAST010000042.1"/>
</dbReference>
<evidence type="ECO:0000313" key="1">
    <source>
        <dbReference type="EMBL" id="UWP80445.1"/>
    </source>
</evidence>
<sequence>MVAWTLVVPLDPTPTELEWFESQLQGLSPVPITWMGRTAIETHLSAHNDLLRTFAPGSVETRALDLAVEALGRQAGQRRLAVLQRVGVVPASATSFQERGGFFDDFPPGETVVLTGLGGVGKT</sequence>
<dbReference type="EMBL" id="CP073720">
    <property type="protein sequence ID" value="UWP80445.1"/>
    <property type="molecule type" value="Genomic_DNA"/>
</dbReference>
<accession>A0ABY5VT42</accession>
<dbReference type="Proteomes" id="UP001059617">
    <property type="component" value="Chromosome"/>
</dbReference>
<name>A0ABY5VT42_9ACTN</name>
<keyword evidence="2" id="KW-1185">Reference proteome</keyword>
<proteinExistence type="predicted"/>
<protein>
    <submittedName>
        <fullName evidence="1">Uncharacterized protein</fullName>
    </submittedName>
</protein>